<sequence>MLDPNIYVPLERIYVSFSIKELRRSQVTHKTSSRKTNLSCYNELLSLEGNRRNTICILGDPGCGKTTFLTNLVVDLCKAQSKNSGSIKNNITPMVTTSKQTSKQTLFSDLDCTQFVCFGHYVITVEPYVKSARWSRLP</sequence>
<dbReference type="EMBL" id="JAIWYP010000007">
    <property type="protein sequence ID" value="KAH3791428.1"/>
    <property type="molecule type" value="Genomic_DNA"/>
</dbReference>
<reference evidence="1" key="2">
    <citation type="submission" date="2020-11" db="EMBL/GenBank/DDBJ databases">
        <authorList>
            <person name="McCartney M.A."/>
            <person name="Auch B."/>
            <person name="Kono T."/>
            <person name="Mallez S."/>
            <person name="Becker A."/>
            <person name="Gohl D.M."/>
            <person name="Silverstein K.A.T."/>
            <person name="Koren S."/>
            <person name="Bechman K.B."/>
            <person name="Herman A."/>
            <person name="Abrahante J.E."/>
            <person name="Garbe J."/>
        </authorList>
    </citation>
    <scope>NUCLEOTIDE SEQUENCE</scope>
    <source>
        <strain evidence="1">Duluth1</strain>
        <tissue evidence="1">Whole animal</tissue>
    </source>
</reference>
<evidence type="ECO:0000313" key="2">
    <source>
        <dbReference type="Proteomes" id="UP000828390"/>
    </source>
</evidence>
<comment type="caution">
    <text evidence="1">The sequence shown here is derived from an EMBL/GenBank/DDBJ whole genome shotgun (WGS) entry which is preliminary data.</text>
</comment>
<dbReference type="Proteomes" id="UP000828390">
    <property type="component" value="Unassembled WGS sequence"/>
</dbReference>
<evidence type="ECO:0000313" key="1">
    <source>
        <dbReference type="EMBL" id="KAH3791428.1"/>
    </source>
</evidence>
<dbReference type="InterPro" id="IPR027417">
    <property type="entry name" value="P-loop_NTPase"/>
</dbReference>
<keyword evidence="2" id="KW-1185">Reference proteome</keyword>
<gene>
    <name evidence="1" type="ORF">DPMN_144914</name>
</gene>
<name>A0A9D4F5P6_DREPO</name>
<reference evidence="1" key="1">
    <citation type="journal article" date="2019" name="bioRxiv">
        <title>The Genome of the Zebra Mussel, Dreissena polymorpha: A Resource for Invasive Species Research.</title>
        <authorList>
            <person name="McCartney M.A."/>
            <person name="Auch B."/>
            <person name="Kono T."/>
            <person name="Mallez S."/>
            <person name="Zhang Y."/>
            <person name="Obille A."/>
            <person name="Becker A."/>
            <person name="Abrahante J.E."/>
            <person name="Garbe J."/>
            <person name="Badalamenti J.P."/>
            <person name="Herman A."/>
            <person name="Mangelson H."/>
            <person name="Liachko I."/>
            <person name="Sullivan S."/>
            <person name="Sone E.D."/>
            <person name="Koren S."/>
            <person name="Silverstein K.A.T."/>
            <person name="Beckman K.B."/>
            <person name="Gohl D.M."/>
        </authorList>
    </citation>
    <scope>NUCLEOTIDE SEQUENCE</scope>
    <source>
        <strain evidence="1">Duluth1</strain>
        <tissue evidence="1">Whole animal</tissue>
    </source>
</reference>
<dbReference type="SUPFAM" id="SSF52540">
    <property type="entry name" value="P-loop containing nucleoside triphosphate hydrolases"/>
    <property type="match status" value="1"/>
</dbReference>
<organism evidence="1 2">
    <name type="scientific">Dreissena polymorpha</name>
    <name type="common">Zebra mussel</name>
    <name type="synonym">Mytilus polymorpha</name>
    <dbReference type="NCBI Taxonomy" id="45954"/>
    <lineage>
        <taxon>Eukaryota</taxon>
        <taxon>Metazoa</taxon>
        <taxon>Spiralia</taxon>
        <taxon>Lophotrochozoa</taxon>
        <taxon>Mollusca</taxon>
        <taxon>Bivalvia</taxon>
        <taxon>Autobranchia</taxon>
        <taxon>Heteroconchia</taxon>
        <taxon>Euheterodonta</taxon>
        <taxon>Imparidentia</taxon>
        <taxon>Neoheterodontei</taxon>
        <taxon>Myida</taxon>
        <taxon>Dreissenoidea</taxon>
        <taxon>Dreissenidae</taxon>
        <taxon>Dreissena</taxon>
    </lineage>
</organism>
<proteinExistence type="predicted"/>
<dbReference type="AlphaFoldDB" id="A0A9D4F5P6"/>
<dbReference type="Gene3D" id="3.40.50.300">
    <property type="entry name" value="P-loop containing nucleotide triphosphate hydrolases"/>
    <property type="match status" value="1"/>
</dbReference>
<protein>
    <submittedName>
        <fullName evidence="1">Uncharacterized protein</fullName>
    </submittedName>
</protein>
<accession>A0A9D4F5P6</accession>